<feature type="domain" description="Cupin type-2" evidence="1">
    <location>
        <begin position="16"/>
        <end position="87"/>
    </location>
</feature>
<dbReference type="Pfam" id="PF07883">
    <property type="entry name" value="Cupin_2"/>
    <property type="match status" value="1"/>
</dbReference>
<dbReference type="Gene3D" id="2.60.120.10">
    <property type="entry name" value="Jelly Rolls"/>
    <property type="match status" value="1"/>
</dbReference>
<proteinExistence type="predicted"/>
<dbReference type="EMBL" id="JAPHNL010000113">
    <property type="protein sequence ID" value="MCX3060637.1"/>
    <property type="molecule type" value="Genomic_DNA"/>
</dbReference>
<dbReference type="InterPro" id="IPR013096">
    <property type="entry name" value="Cupin_2"/>
</dbReference>
<reference evidence="2" key="1">
    <citation type="submission" date="2022-10" db="EMBL/GenBank/DDBJ databases">
        <title>Streptomyces beihaiensis sp. nov., a chitin degrading actinobacterium, isolated from shrimp pond soil.</title>
        <authorList>
            <person name="Xie J."/>
            <person name="Shen N."/>
        </authorList>
    </citation>
    <scope>NUCLEOTIDE SEQUENCE</scope>
    <source>
        <strain evidence="2">GXMU-J5</strain>
    </source>
</reference>
<gene>
    <name evidence="2" type="ORF">OFY01_12875</name>
</gene>
<comment type="caution">
    <text evidence="2">The sequence shown here is derived from an EMBL/GenBank/DDBJ whole genome shotgun (WGS) entry which is preliminary data.</text>
</comment>
<protein>
    <submittedName>
        <fullName evidence="2">Cupin domain-containing protein</fullName>
    </submittedName>
</protein>
<name>A0ABT3TUC3_9ACTN</name>
<accession>A0ABT3TUC3</accession>
<evidence type="ECO:0000259" key="1">
    <source>
        <dbReference type="Pfam" id="PF07883"/>
    </source>
</evidence>
<dbReference type="PANTHER" id="PTHR40112:SF1">
    <property type="entry name" value="H2HPP ISOMERASE"/>
    <property type="match status" value="1"/>
</dbReference>
<dbReference type="InterPro" id="IPR014710">
    <property type="entry name" value="RmlC-like_jellyroll"/>
</dbReference>
<organism evidence="2 3">
    <name type="scientific">Streptomyces beihaiensis</name>
    <dbReference type="NCBI Taxonomy" id="2984495"/>
    <lineage>
        <taxon>Bacteria</taxon>
        <taxon>Bacillati</taxon>
        <taxon>Actinomycetota</taxon>
        <taxon>Actinomycetes</taxon>
        <taxon>Kitasatosporales</taxon>
        <taxon>Streptomycetaceae</taxon>
        <taxon>Streptomyces</taxon>
    </lineage>
</organism>
<evidence type="ECO:0000313" key="3">
    <source>
        <dbReference type="Proteomes" id="UP001163064"/>
    </source>
</evidence>
<keyword evidence="3" id="KW-1185">Reference proteome</keyword>
<dbReference type="PANTHER" id="PTHR40112">
    <property type="entry name" value="H2HPP ISOMERASE"/>
    <property type="match status" value="1"/>
</dbReference>
<sequence length="105" mass="11411">MDRQQAVATDHTWSGFVRTEPGTVSGWHHHGEWESVVYVISGALKLEFGPEGRTTTVEAGAGDFVYVPKDTVHRESNPASEPAELIVMRSGSGESLFGVEGPRRS</sequence>
<dbReference type="RefSeq" id="WP_266599383.1">
    <property type="nucleotide sequence ID" value="NZ_JAPHNL010000113.1"/>
</dbReference>
<dbReference type="SUPFAM" id="SSF51182">
    <property type="entry name" value="RmlC-like cupins"/>
    <property type="match status" value="1"/>
</dbReference>
<dbReference type="InterPro" id="IPR052535">
    <property type="entry name" value="Bacilysin_H2HPP_isomerase"/>
</dbReference>
<dbReference type="Proteomes" id="UP001163064">
    <property type="component" value="Unassembled WGS sequence"/>
</dbReference>
<dbReference type="InterPro" id="IPR011051">
    <property type="entry name" value="RmlC_Cupin_sf"/>
</dbReference>
<evidence type="ECO:0000313" key="2">
    <source>
        <dbReference type="EMBL" id="MCX3060637.1"/>
    </source>
</evidence>